<dbReference type="GO" id="GO:0034477">
    <property type="term" value="P:U6 snRNA 3'-end processing"/>
    <property type="evidence" value="ECO:0007669"/>
    <property type="project" value="InterPro"/>
</dbReference>
<dbReference type="PANTHER" id="PTHR13522">
    <property type="entry name" value="U6 SNRNA PHOSPHODIESTERASE 1"/>
    <property type="match status" value="1"/>
</dbReference>
<dbReference type="GO" id="GO:0005634">
    <property type="term" value="C:nucleus"/>
    <property type="evidence" value="ECO:0007669"/>
    <property type="project" value="TreeGrafter"/>
</dbReference>
<sequence length="276" mass="31171">MEISNGRVVDAVGFHTPHGITHSADASWLPPPPPDLLTASNSSYMLQFTEANAGRIRSFPHVEGNYALHVFMPVPFSAIARRQLEPLMKKAFSIAPELKPMEMELLTSATVQTSDEVTLAKEYHISLSRTVPIRVHQINSIVDMLQNKFDCQKGFWLNLDQWELFVNDEQTRSFLSLEVVGKGLPEICRQIQVVDEVFRLHNLPAYYKAPRPHVSVAWALGNAIPSVQKAVEELKKNSEVTCHVPLCSHFVKKIQCKIGSRTYCIWIEKVQPKAPF</sequence>
<dbReference type="FunFam" id="3.90.1140.10:FF:000008">
    <property type="entry name" value="U6 snRNA phosphodiesterase"/>
    <property type="match status" value="1"/>
</dbReference>
<accession>A0A9D4UBE2</accession>
<evidence type="ECO:0000256" key="6">
    <source>
        <dbReference type="ARBA" id="ARBA00030030"/>
    </source>
</evidence>
<proteinExistence type="predicted"/>
<dbReference type="GO" id="GO:0016829">
    <property type="term" value="F:lyase activity"/>
    <property type="evidence" value="ECO:0007669"/>
    <property type="project" value="UniProtKB-KW"/>
</dbReference>
<dbReference type="Pfam" id="PF09749">
    <property type="entry name" value="HVSL"/>
    <property type="match status" value="1"/>
</dbReference>
<keyword evidence="8" id="KW-1185">Reference proteome</keyword>
<keyword evidence="3" id="KW-0456">Lyase</keyword>
<evidence type="ECO:0000256" key="5">
    <source>
        <dbReference type="ARBA" id="ARBA00029543"/>
    </source>
</evidence>
<dbReference type="OrthoDB" id="49151at2759"/>
<organism evidence="7 8">
    <name type="scientific">Adiantum capillus-veneris</name>
    <name type="common">Maidenhair fern</name>
    <dbReference type="NCBI Taxonomy" id="13818"/>
    <lineage>
        <taxon>Eukaryota</taxon>
        <taxon>Viridiplantae</taxon>
        <taxon>Streptophyta</taxon>
        <taxon>Embryophyta</taxon>
        <taxon>Tracheophyta</taxon>
        <taxon>Polypodiopsida</taxon>
        <taxon>Polypodiidae</taxon>
        <taxon>Polypodiales</taxon>
        <taxon>Pteridineae</taxon>
        <taxon>Pteridaceae</taxon>
        <taxon>Vittarioideae</taxon>
        <taxon>Adiantum</taxon>
    </lineage>
</organism>
<evidence type="ECO:0000313" key="7">
    <source>
        <dbReference type="EMBL" id="KAI5064109.1"/>
    </source>
</evidence>
<evidence type="ECO:0000313" key="8">
    <source>
        <dbReference type="Proteomes" id="UP000886520"/>
    </source>
</evidence>
<keyword evidence="1" id="KW-0540">Nuclease</keyword>
<evidence type="ECO:0000256" key="3">
    <source>
        <dbReference type="ARBA" id="ARBA00023239"/>
    </source>
</evidence>
<dbReference type="GO" id="GO:0000175">
    <property type="term" value="F:3'-5'-RNA exonuclease activity"/>
    <property type="evidence" value="ECO:0007669"/>
    <property type="project" value="TreeGrafter"/>
</dbReference>
<dbReference type="EMBL" id="JABFUD020000020">
    <property type="protein sequence ID" value="KAI5064109.1"/>
    <property type="molecule type" value="Genomic_DNA"/>
</dbReference>
<name>A0A9D4UBE2_ADICA</name>
<comment type="caution">
    <text evidence="7">The sequence shown here is derived from an EMBL/GenBank/DDBJ whole genome shotgun (WGS) entry which is preliminary data.</text>
</comment>
<reference evidence="7" key="1">
    <citation type="submission" date="2021-01" db="EMBL/GenBank/DDBJ databases">
        <title>Adiantum capillus-veneris genome.</title>
        <authorList>
            <person name="Fang Y."/>
            <person name="Liao Q."/>
        </authorList>
    </citation>
    <scope>NUCLEOTIDE SEQUENCE</scope>
    <source>
        <strain evidence="7">H3</strain>
        <tissue evidence="7">Leaf</tissue>
    </source>
</reference>
<dbReference type="AlphaFoldDB" id="A0A9D4UBE2"/>
<protein>
    <recommendedName>
        <fullName evidence="5">U6 snRNA phosphodiesterase 1</fullName>
    </recommendedName>
    <alternativeName>
        <fullName evidence="6">3'-5' RNA exonuclease USB1</fullName>
    </alternativeName>
</protein>
<keyword evidence="4" id="KW-0539">Nucleus</keyword>
<dbReference type="Proteomes" id="UP000886520">
    <property type="component" value="Chromosome 20"/>
</dbReference>
<keyword evidence="2" id="KW-0378">Hydrolase</keyword>
<evidence type="ECO:0000256" key="2">
    <source>
        <dbReference type="ARBA" id="ARBA00022801"/>
    </source>
</evidence>
<evidence type="ECO:0000256" key="4">
    <source>
        <dbReference type="ARBA" id="ARBA00023242"/>
    </source>
</evidence>
<gene>
    <name evidence="7" type="ORF">GOP47_0020779</name>
</gene>
<dbReference type="InterPro" id="IPR027521">
    <property type="entry name" value="Usb1"/>
</dbReference>
<evidence type="ECO:0000256" key="1">
    <source>
        <dbReference type="ARBA" id="ARBA00022722"/>
    </source>
</evidence>
<dbReference type="Gene3D" id="3.90.1140.10">
    <property type="entry name" value="Cyclic phosphodiesterase"/>
    <property type="match status" value="1"/>
</dbReference>
<dbReference type="PANTHER" id="PTHR13522:SF3">
    <property type="entry name" value="U6 SNRNA PHOSPHODIESTERASE 1"/>
    <property type="match status" value="1"/>
</dbReference>